<dbReference type="Gene3D" id="3.30.40.10">
    <property type="entry name" value="Zinc/RING finger domain, C3HC4 (zinc finger)"/>
    <property type="match status" value="1"/>
</dbReference>
<keyword evidence="7 10" id="KW-0863">Zinc-finger</keyword>
<feature type="compositionally biased region" description="Low complexity" evidence="11">
    <location>
        <begin position="149"/>
        <end position="173"/>
    </location>
</feature>
<dbReference type="PROSITE" id="PS51081">
    <property type="entry name" value="ZF_SIAH"/>
    <property type="match status" value="1"/>
</dbReference>
<dbReference type="EC" id="2.3.2.27" evidence="4"/>
<name>A0A2S3H866_9POAL</name>
<dbReference type="InterPro" id="IPR013010">
    <property type="entry name" value="Znf_SIAH"/>
</dbReference>
<keyword evidence="9" id="KW-0862">Zinc</keyword>
<feature type="region of interest" description="Disordered" evidence="11">
    <location>
        <begin position="55"/>
        <end position="173"/>
    </location>
</feature>
<dbReference type="AlphaFoldDB" id="A0A2S3H866"/>
<evidence type="ECO:0000256" key="10">
    <source>
        <dbReference type="PROSITE-ProRule" id="PRU00455"/>
    </source>
</evidence>
<feature type="compositionally biased region" description="Basic and acidic residues" evidence="11">
    <location>
        <begin position="106"/>
        <end position="117"/>
    </location>
</feature>
<keyword evidence="8" id="KW-0833">Ubl conjugation pathway</keyword>
<dbReference type="EMBL" id="CM008048">
    <property type="protein sequence ID" value="PAN17140.1"/>
    <property type="molecule type" value="Genomic_DNA"/>
</dbReference>
<dbReference type="PANTHER" id="PTHR10315:SF96">
    <property type="entry name" value="SIAH-TYPE DOMAIN-CONTAINING PROTEIN"/>
    <property type="match status" value="1"/>
</dbReference>
<comment type="catalytic activity">
    <reaction evidence="1">
        <text>S-ubiquitinyl-[E2 ubiquitin-conjugating enzyme]-L-cysteine + [acceptor protein]-L-lysine = [E2 ubiquitin-conjugating enzyme]-L-cysteine + N(6)-ubiquitinyl-[acceptor protein]-L-lysine.</text>
        <dbReference type="EC" id="2.3.2.27"/>
    </reaction>
</comment>
<evidence type="ECO:0000256" key="7">
    <source>
        <dbReference type="ARBA" id="ARBA00022771"/>
    </source>
</evidence>
<dbReference type="GO" id="GO:0008270">
    <property type="term" value="F:zinc ion binding"/>
    <property type="evidence" value="ECO:0007669"/>
    <property type="project" value="UniProtKB-KW"/>
</dbReference>
<dbReference type="PANTHER" id="PTHR10315">
    <property type="entry name" value="E3 UBIQUITIN PROTEIN LIGASE SIAH"/>
    <property type="match status" value="1"/>
</dbReference>
<evidence type="ECO:0000256" key="8">
    <source>
        <dbReference type="ARBA" id="ARBA00022786"/>
    </source>
</evidence>
<dbReference type="Pfam" id="PF21362">
    <property type="entry name" value="Sina_RING"/>
    <property type="match status" value="1"/>
</dbReference>
<evidence type="ECO:0000313" key="13">
    <source>
        <dbReference type="EMBL" id="PAN17140.1"/>
    </source>
</evidence>
<comment type="similarity">
    <text evidence="3">Belongs to the SINA (Seven in absentia) family.</text>
</comment>
<reference evidence="13" key="1">
    <citation type="submission" date="2018-04" db="EMBL/GenBank/DDBJ databases">
        <title>WGS assembly of Panicum hallii.</title>
        <authorList>
            <person name="Lovell J."/>
            <person name="Jenkins J."/>
            <person name="Lowry D."/>
            <person name="Mamidi S."/>
            <person name="Sreedasyam A."/>
            <person name="Weng X."/>
            <person name="Barry K."/>
            <person name="Bonette J."/>
            <person name="Campitelli B."/>
            <person name="Daum C."/>
            <person name="Gordon S."/>
            <person name="Gould B."/>
            <person name="Lipzen A."/>
            <person name="Macqueen A."/>
            <person name="Palacio-Mejia J."/>
            <person name="Plott C."/>
            <person name="Shakirov E."/>
            <person name="Shu S."/>
            <person name="Yoshinaga Y."/>
            <person name="Zane M."/>
            <person name="Rokhsar D."/>
            <person name="Grimwood J."/>
            <person name="Schmutz J."/>
            <person name="Juenger T."/>
        </authorList>
    </citation>
    <scope>NUCLEOTIDE SEQUENCE [LARGE SCALE GENOMIC DNA]</scope>
    <source>
        <strain evidence="13">FIL2</strain>
    </source>
</reference>
<dbReference type="GO" id="GO:0061630">
    <property type="term" value="F:ubiquitin protein ligase activity"/>
    <property type="evidence" value="ECO:0007669"/>
    <property type="project" value="UniProtKB-EC"/>
</dbReference>
<dbReference type="InterPro" id="IPR049548">
    <property type="entry name" value="Sina-like_RING"/>
</dbReference>
<dbReference type="Proteomes" id="UP000243499">
    <property type="component" value="Chromosome 3"/>
</dbReference>
<feature type="compositionally biased region" description="Acidic residues" evidence="11">
    <location>
        <begin position="58"/>
        <end position="76"/>
    </location>
</feature>
<keyword evidence="5" id="KW-0808">Transferase</keyword>
<evidence type="ECO:0000256" key="3">
    <source>
        <dbReference type="ARBA" id="ARBA00009119"/>
    </source>
</evidence>
<dbReference type="CDD" id="cd16571">
    <property type="entry name" value="RING-HC_SIAHs"/>
    <property type="match status" value="1"/>
</dbReference>
<accession>A0A2S3H866</accession>
<keyword evidence="6" id="KW-0479">Metal-binding</keyword>
<gene>
    <name evidence="13" type="ORF">PAHAL_3G125600</name>
</gene>
<protein>
    <recommendedName>
        <fullName evidence="4">RING-type E3 ubiquitin transferase</fullName>
        <ecNumber evidence="4">2.3.2.27</ecNumber>
    </recommendedName>
</protein>
<organism evidence="13">
    <name type="scientific">Panicum hallii</name>
    <dbReference type="NCBI Taxonomy" id="206008"/>
    <lineage>
        <taxon>Eukaryota</taxon>
        <taxon>Viridiplantae</taxon>
        <taxon>Streptophyta</taxon>
        <taxon>Embryophyta</taxon>
        <taxon>Tracheophyta</taxon>
        <taxon>Spermatophyta</taxon>
        <taxon>Magnoliopsida</taxon>
        <taxon>Liliopsida</taxon>
        <taxon>Poales</taxon>
        <taxon>Poaceae</taxon>
        <taxon>PACMAD clade</taxon>
        <taxon>Panicoideae</taxon>
        <taxon>Panicodae</taxon>
        <taxon>Paniceae</taxon>
        <taxon>Panicinae</taxon>
        <taxon>Panicum</taxon>
        <taxon>Panicum sect. Panicum</taxon>
    </lineage>
</organism>
<evidence type="ECO:0000256" key="11">
    <source>
        <dbReference type="SAM" id="MobiDB-lite"/>
    </source>
</evidence>
<dbReference type="GO" id="GO:0005737">
    <property type="term" value="C:cytoplasm"/>
    <property type="evidence" value="ECO:0007669"/>
    <property type="project" value="TreeGrafter"/>
</dbReference>
<sequence>MEVERASSYPSRRWRSPIVFEAGDASSFSFRRTKRSRIFDDSSDDDDDLRYVKAVNDGGDEEEVDGDEGEQVESETEYSPLNAYYGGGGGGDAVAEDPSRRGGGRAGEDQLPRPRAAEEEEDSDDERPIRFVRRGSAAPAALRRGSTEPSRAAAPAPVAKAPEPSPSSCSDSSSVIRDATVEDNGALDCSICYLPLKPPIFQCHVGHVVCCRCSDKLRQATQRHKCRAPTPGGYRRSYDMENLVAHAAPGCAHRPAYHDREAHARACPHAPCRCPGEACGDAGPAAALADHGWPCTAENEDGAGTNLILRDGFNFLTASRAAASPNHGAANKFLFLLNMVPARPFGRAITAFCIHPDRTATATLQVSIYGGERCNDMCIKHLQWSKFKVWCTDLSDGLPDPSSGCFVFVVPGPGREEGDDTTRNIVGVTPPHIQ</sequence>
<evidence type="ECO:0000256" key="2">
    <source>
        <dbReference type="ARBA" id="ARBA00004906"/>
    </source>
</evidence>
<comment type="pathway">
    <text evidence="2">Protein modification; protein ubiquitination.</text>
</comment>
<dbReference type="InterPro" id="IPR013083">
    <property type="entry name" value="Znf_RING/FYVE/PHD"/>
</dbReference>
<evidence type="ECO:0000256" key="9">
    <source>
        <dbReference type="ARBA" id="ARBA00022833"/>
    </source>
</evidence>
<proteinExistence type="inferred from homology"/>
<evidence type="ECO:0000259" key="12">
    <source>
        <dbReference type="PROSITE" id="PS51081"/>
    </source>
</evidence>
<evidence type="ECO:0000256" key="6">
    <source>
        <dbReference type="ARBA" id="ARBA00022723"/>
    </source>
</evidence>
<dbReference type="Gramene" id="PAN17140">
    <property type="protein sequence ID" value="PAN17140"/>
    <property type="gene ID" value="PAHAL_3G125600"/>
</dbReference>
<evidence type="ECO:0000256" key="1">
    <source>
        <dbReference type="ARBA" id="ARBA00000900"/>
    </source>
</evidence>
<dbReference type="InterPro" id="IPR052088">
    <property type="entry name" value="E3_ubiquitin-ligase_SINA"/>
</dbReference>
<feature type="domain" description="SIAH-type" evidence="12">
    <location>
        <begin position="239"/>
        <end position="297"/>
    </location>
</feature>
<evidence type="ECO:0000256" key="4">
    <source>
        <dbReference type="ARBA" id="ARBA00012483"/>
    </source>
</evidence>
<dbReference type="SUPFAM" id="SSF49599">
    <property type="entry name" value="TRAF domain-like"/>
    <property type="match status" value="1"/>
</dbReference>
<evidence type="ECO:0000256" key="5">
    <source>
        <dbReference type="ARBA" id="ARBA00022679"/>
    </source>
</evidence>